<dbReference type="Proteomes" id="UP000006514">
    <property type="component" value="Unassembled WGS sequence"/>
</dbReference>
<dbReference type="GO" id="GO:0019760">
    <property type="term" value="P:glucosinolate metabolic process"/>
    <property type="evidence" value="ECO:0007669"/>
    <property type="project" value="UniProtKB-ARBA"/>
</dbReference>
<proteinExistence type="predicted"/>
<dbReference type="PANTHER" id="PTHR47435">
    <property type="entry name" value="KELCH REPEAT PROTEIN (AFU_ORTHOLOGUE AFUA_5G12780)"/>
    <property type="match status" value="1"/>
</dbReference>
<evidence type="ECO:0000313" key="3">
    <source>
        <dbReference type="EMBL" id="EJD33397.1"/>
    </source>
</evidence>
<evidence type="ECO:0000256" key="2">
    <source>
        <dbReference type="ARBA" id="ARBA00023004"/>
    </source>
</evidence>
<evidence type="ECO:0008006" key="5">
    <source>
        <dbReference type="Google" id="ProtNLM"/>
    </source>
</evidence>
<organism evidence="3 4">
    <name type="scientific">Auricularia subglabra (strain TFB-10046 / SS5)</name>
    <name type="common">White-rot fungus</name>
    <name type="synonym">Auricularia delicata (strain TFB10046)</name>
    <dbReference type="NCBI Taxonomy" id="717982"/>
    <lineage>
        <taxon>Eukaryota</taxon>
        <taxon>Fungi</taxon>
        <taxon>Dikarya</taxon>
        <taxon>Basidiomycota</taxon>
        <taxon>Agaricomycotina</taxon>
        <taxon>Agaricomycetes</taxon>
        <taxon>Auriculariales</taxon>
        <taxon>Auriculariaceae</taxon>
        <taxon>Auricularia</taxon>
    </lineage>
</organism>
<protein>
    <recommendedName>
        <fullName evidence="5">Galactose oxidase</fullName>
    </recommendedName>
</protein>
<dbReference type="Gene3D" id="2.120.10.80">
    <property type="entry name" value="Kelch-type beta propeller"/>
    <property type="match status" value="1"/>
</dbReference>
<dbReference type="InterPro" id="IPR015915">
    <property type="entry name" value="Kelch-typ_b-propeller"/>
</dbReference>
<sequence length="345" mass="37243">MRLVASFRLLGADWPQRSSHMLGVLAPSHGLVFGGELEPRRPVAPASYAYPLLPGMPRRGKNELPSTGDVPAGRVGAGEEAGWYKVQYREARAVWEYIKDSKGDAPVGRSYCTGTVLGDTIYVHAGCLLSGRLSDLYAYDIPSQTWSRLADAPGEPRGGTALIAAKAVIDVSEKDVLLRWGGFAGHELGEDNALDVYTPSSNTWRTFHPQGPEGKPGPRSVHGFAPLAITSPPGDTERAVALMWMGERDPATNGHAGVSLFWDDAWTLLQVPVSDPSDASGGFIWRPLAINRSSIPEARGWFPVVDVPTGPSERATLARILMHGGLLSSNQRSGEAWLLEVRRDT</sequence>
<evidence type="ECO:0000256" key="1">
    <source>
        <dbReference type="ARBA" id="ARBA00022737"/>
    </source>
</evidence>
<dbReference type="OrthoDB" id="10250130at2759"/>
<dbReference type="PANTHER" id="PTHR47435:SF4">
    <property type="entry name" value="KELCH REPEAT PROTEIN (AFU_ORTHOLOGUE AFUA_5G12780)"/>
    <property type="match status" value="1"/>
</dbReference>
<accession>J0D3X8</accession>
<keyword evidence="4" id="KW-1185">Reference proteome</keyword>
<name>J0D3X8_AURST</name>
<dbReference type="SUPFAM" id="SSF117281">
    <property type="entry name" value="Kelch motif"/>
    <property type="match status" value="1"/>
</dbReference>
<evidence type="ECO:0000313" key="4">
    <source>
        <dbReference type="Proteomes" id="UP000006514"/>
    </source>
</evidence>
<gene>
    <name evidence="3" type="ORF">AURDEDRAFT_117887</name>
</gene>
<dbReference type="InParanoid" id="J0D3X8"/>
<keyword evidence="2" id="KW-0408">Iron</keyword>
<reference evidence="4" key="1">
    <citation type="journal article" date="2012" name="Science">
        <title>The Paleozoic origin of enzymatic lignin decomposition reconstructed from 31 fungal genomes.</title>
        <authorList>
            <person name="Floudas D."/>
            <person name="Binder M."/>
            <person name="Riley R."/>
            <person name="Barry K."/>
            <person name="Blanchette R.A."/>
            <person name="Henrissat B."/>
            <person name="Martinez A.T."/>
            <person name="Otillar R."/>
            <person name="Spatafora J.W."/>
            <person name="Yadav J.S."/>
            <person name="Aerts A."/>
            <person name="Benoit I."/>
            <person name="Boyd A."/>
            <person name="Carlson A."/>
            <person name="Copeland A."/>
            <person name="Coutinho P.M."/>
            <person name="de Vries R.P."/>
            <person name="Ferreira P."/>
            <person name="Findley K."/>
            <person name="Foster B."/>
            <person name="Gaskell J."/>
            <person name="Glotzer D."/>
            <person name="Gorecki P."/>
            <person name="Heitman J."/>
            <person name="Hesse C."/>
            <person name="Hori C."/>
            <person name="Igarashi K."/>
            <person name="Jurgens J.A."/>
            <person name="Kallen N."/>
            <person name="Kersten P."/>
            <person name="Kohler A."/>
            <person name="Kuees U."/>
            <person name="Kumar T.K.A."/>
            <person name="Kuo A."/>
            <person name="LaButti K."/>
            <person name="Larrondo L.F."/>
            <person name="Lindquist E."/>
            <person name="Ling A."/>
            <person name="Lombard V."/>
            <person name="Lucas S."/>
            <person name="Lundell T."/>
            <person name="Martin R."/>
            <person name="McLaughlin D.J."/>
            <person name="Morgenstern I."/>
            <person name="Morin E."/>
            <person name="Murat C."/>
            <person name="Nagy L.G."/>
            <person name="Nolan M."/>
            <person name="Ohm R.A."/>
            <person name="Patyshakuliyeva A."/>
            <person name="Rokas A."/>
            <person name="Ruiz-Duenas F.J."/>
            <person name="Sabat G."/>
            <person name="Salamov A."/>
            <person name="Samejima M."/>
            <person name="Schmutz J."/>
            <person name="Slot J.C."/>
            <person name="St John F."/>
            <person name="Stenlid J."/>
            <person name="Sun H."/>
            <person name="Sun S."/>
            <person name="Syed K."/>
            <person name="Tsang A."/>
            <person name="Wiebenga A."/>
            <person name="Young D."/>
            <person name="Pisabarro A."/>
            <person name="Eastwood D.C."/>
            <person name="Martin F."/>
            <person name="Cullen D."/>
            <person name="Grigoriev I.V."/>
            <person name="Hibbett D.S."/>
        </authorList>
    </citation>
    <scope>NUCLEOTIDE SEQUENCE [LARGE SCALE GENOMIC DNA]</scope>
    <source>
        <strain evidence="4">TFB10046</strain>
    </source>
</reference>
<dbReference type="KEGG" id="adl:AURDEDRAFT_117887"/>
<dbReference type="EMBL" id="JH688252">
    <property type="protein sequence ID" value="EJD33397.1"/>
    <property type="molecule type" value="Genomic_DNA"/>
</dbReference>
<keyword evidence="1" id="KW-0677">Repeat</keyword>
<dbReference type="AlphaFoldDB" id="J0D3X8"/>
<dbReference type="OMA" id="PARGWFD"/>
<dbReference type="eggNOG" id="KOG0379">
    <property type="taxonomic scope" value="Eukaryota"/>
</dbReference>
<dbReference type="Pfam" id="PF24681">
    <property type="entry name" value="Kelch_KLHDC2_KLHL20_DRC7"/>
    <property type="match status" value="1"/>
</dbReference>